<dbReference type="STRING" id="478744.SAMN05444359_106120"/>
<reference evidence="2" key="1">
    <citation type="submission" date="2016-10" db="EMBL/GenBank/DDBJ databases">
        <authorList>
            <person name="Varghese N."/>
            <person name="Submissions S."/>
        </authorList>
    </citation>
    <scope>NUCLEOTIDE SEQUENCE [LARGE SCALE GENOMIC DNA]</scope>
    <source>
        <strain evidence="2">DSM 24740</strain>
    </source>
</reference>
<dbReference type="AlphaFoldDB" id="A0A1H9DSY0"/>
<gene>
    <name evidence="1" type="ORF">SAMN05444359_106120</name>
</gene>
<dbReference type="Proteomes" id="UP000199021">
    <property type="component" value="Unassembled WGS sequence"/>
</dbReference>
<keyword evidence="2" id="KW-1185">Reference proteome</keyword>
<proteinExistence type="predicted"/>
<dbReference type="InParanoid" id="A0A1H9DSY0"/>
<protein>
    <submittedName>
        <fullName evidence="1">Uncharacterized protein</fullName>
    </submittedName>
</protein>
<dbReference type="EMBL" id="FOFB01000006">
    <property type="protein sequence ID" value="SEQ16559.1"/>
    <property type="molecule type" value="Genomic_DNA"/>
</dbReference>
<organism evidence="1 2">
    <name type="scientific">Neolewinella agarilytica</name>
    <dbReference type="NCBI Taxonomy" id="478744"/>
    <lineage>
        <taxon>Bacteria</taxon>
        <taxon>Pseudomonadati</taxon>
        <taxon>Bacteroidota</taxon>
        <taxon>Saprospiria</taxon>
        <taxon>Saprospirales</taxon>
        <taxon>Lewinellaceae</taxon>
        <taxon>Neolewinella</taxon>
    </lineage>
</organism>
<evidence type="ECO:0000313" key="1">
    <source>
        <dbReference type="EMBL" id="SEQ16559.1"/>
    </source>
</evidence>
<sequence length="38" mass="4182">MRRASTAKDNAFDIDRNKLTVYKLLPATHPSAPPVSQA</sequence>
<accession>A0A1H9DSY0</accession>
<evidence type="ECO:0000313" key="2">
    <source>
        <dbReference type="Proteomes" id="UP000199021"/>
    </source>
</evidence>
<name>A0A1H9DSY0_9BACT</name>